<evidence type="ECO:0000256" key="3">
    <source>
        <dbReference type="ARBA" id="ARBA00022630"/>
    </source>
</evidence>
<dbReference type="Gene3D" id="3.30.70.2190">
    <property type="match status" value="1"/>
</dbReference>
<sequence length="466" mass="48149">MHSLLPTLRRTLGDDAVLTDAADTAGYVTDWTGAFAGAALAVVRPADTAGVADTVRLCAQAGVAVVPQGGNTGLVGGAVPDGSGGDVVLSLERMRRVRGLDPVGDTITVEAGVVLRAVQERAEAAGRLFPLSLGSEGSCTVGGTVSTNAGGTAVLRYGMMRELVLGLEVVLPDGRVWDGLRALRKDNTGYDLKQLFIGAEGTLGIVTAAVLRLFPATPRRATALVALASADAATELLPLLRQECGGTLTTWELLGRQAMELVLTHVPGARDPFDSTHEWYGLVELAAGSDDVGERLEAALHAAAAQGLLLDAVIAGNPAQRTSLWTLREGLAEAQKLDGLSVKHDITVPISSLAGFVAEVGPRLRALLPGLRLVTYGHVGDGNLHYNLSAPVGDEAALRAAAGELTGLIYDAVAERGGSISAEHGLGVLKRGAAATYKSEVELDLMRAVKRALDPGALMNPGKVLP</sequence>
<dbReference type="InterPro" id="IPR006094">
    <property type="entry name" value="Oxid_FAD_bind_N"/>
</dbReference>
<dbReference type="Gene3D" id="3.30.43.10">
    <property type="entry name" value="Uridine Diphospho-n-acetylenolpyruvylglucosamine Reductase, domain 2"/>
    <property type="match status" value="1"/>
</dbReference>
<dbReference type="OrthoDB" id="9811557at2"/>
<dbReference type="PANTHER" id="PTHR43716">
    <property type="entry name" value="D-2-HYDROXYGLUTARATE DEHYDROGENASE, MITOCHONDRIAL"/>
    <property type="match status" value="1"/>
</dbReference>
<keyword evidence="4" id="KW-0274">FAD</keyword>
<proteinExistence type="inferred from homology"/>
<protein>
    <submittedName>
        <fullName evidence="7">FAD/FMN-containing dehydrogenase</fullName>
    </submittedName>
</protein>
<evidence type="ECO:0000259" key="6">
    <source>
        <dbReference type="PROSITE" id="PS51387"/>
    </source>
</evidence>
<accession>A0A1I1KDA4</accession>
<evidence type="ECO:0000256" key="1">
    <source>
        <dbReference type="ARBA" id="ARBA00001974"/>
    </source>
</evidence>
<comment type="cofactor">
    <cofactor evidence="1">
        <name>FAD</name>
        <dbReference type="ChEBI" id="CHEBI:57692"/>
    </cofactor>
</comment>
<keyword evidence="5" id="KW-0560">Oxidoreductase</keyword>
<evidence type="ECO:0000256" key="2">
    <source>
        <dbReference type="ARBA" id="ARBA00008000"/>
    </source>
</evidence>
<dbReference type="InterPro" id="IPR016166">
    <property type="entry name" value="FAD-bd_PCMH"/>
</dbReference>
<feature type="domain" description="FAD-binding PCMH-type" evidence="6">
    <location>
        <begin position="35"/>
        <end position="216"/>
    </location>
</feature>
<keyword evidence="8" id="KW-1185">Reference proteome</keyword>
<keyword evidence="3" id="KW-0285">Flavoprotein</keyword>
<dbReference type="Proteomes" id="UP000198832">
    <property type="component" value="Unassembled WGS sequence"/>
</dbReference>
<dbReference type="Gene3D" id="3.30.465.10">
    <property type="match status" value="1"/>
</dbReference>
<dbReference type="SUPFAM" id="SSF56176">
    <property type="entry name" value="FAD-binding/transporter-associated domain-like"/>
    <property type="match status" value="1"/>
</dbReference>
<dbReference type="EMBL" id="FOLB01000008">
    <property type="protein sequence ID" value="SFC58756.1"/>
    <property type="molecule type" value="Genomic_DNA"/>
</dbReference>
<dbReference type="InterPro" id="IPR016169">
    <property type="entry name" value="FAD-bd_PCMH_sub2"/>
</dbReference>
<gene>
    <name evidence="7" type="ORF">SAMN04487968_10895</name>
</gene>
<dbReference type="AlphaFoldDB" id="A0A1I1KDA4"/>
<dbReference type="InterPro" id="IPR016167">
    <property type="entry name" value="FAD-bd_PCMH_sub1"/>
</dbReference>
<dbReference type="SUPFAM" id="SSF55103">
    <property type="entry name" value="FAD-linked oxidases, C-terminal domain"/>
    <property type="match status" value="1"/>
</dbReference>
<dbReference type="GO" id="GO:0022904">
    <property type="term" value="P:respiratory electron transport chain"/>
    <property type="evidence" value="ECO:0007669"/>
    <property type="project" value="TreeGrafter"/>
</dbReference>
<evidence type="ECO:0000313" key="8">
    <source>
        <dbReference type="Proteomes" id="UP000198832"/>
    </source>
</evidence>
<dbReference type="Gene3D" id="3.30.70.2740">
    <property type="match status" value="1"/>
</dbReference>
<dbReference type="GO" id="GO:0071949">
    <property type="term" value="F:FAD binding"/>
    <property type="evidence" value="ECO:0007669"/>
    <property type="project" value="InterPro"/>
</dbReference>
<comment type="similarity">
    <text evidence="2">Belongs to the FAD-binding oxidoreductase/transferase type 4 family.</text>
</comment>
<dbReference type="InterPro" id="IPR016164">
    <property type="entry name" value="FAD-linked_Oxase-like_C"/>
</dbReference>
<evidence type="ECO:0000256" key="5">
    <source>
        <dbReference type="ARBA" id="ARBA00023002"/>
    </source>
</evidence>
<dbReference type="InterPro" id="IPR004113">
    <property type="entry name" value="FAD-bd_oxidored_4_C"/>
</dbReference>
<evidence type="ECO:0000256" key="4">
    <source>
        <dbReference type="ARBA" id="ARBA00022827"/>
    </source>
</evidence>
<dbReference type="PROSITE" id="PS51387">
    <property type="entry name" value="FAD_PCMH"/>
    <property type="match status" value="1"/>
</dbReference>
<organism evidence="7 8">
    <name type="scientific">Nocardioides terrae</name>
    <dbReference type="NCBI Taxonomy" id="574651"/>
    <lineage>
        <taxon>Bacteria</taxon>
        <taxon>Bacillati</taxon>
        <taxon>Actinomycetota</taxon>
        <taxon>Actinomycetes</taxon>
        <taxon>Propionibacteriales</taxon>
        <taxon>Nocardioidaceae</taxon>
        <taxon>Nocardioides</taxon>
    </lineage>
</organism>
<dbReference type="Gene3D" id="1.10.45.10">
    <property type="entry name" value="Vanillyl-alcohol Oxidase, Chain A, domain 4"/>
    <property type="match status" value="1"/>
</dbReference>
<dbReference type="STRING" id="574651.SAMN04487968_10895"/>
<dbReference type="InterPro" id="IPR016171">
    <property type="entry name" value="Vanillyl_alc_oxidase_C-sub2"/>
</dbReference>
<dbReference type="FunFam" id="1.10.45.10:FF:000001">
    <property type="entry name" value="D-lactate dehydrogenase mitochondrial"/>
    <property type="match status" value="1"/>
</dbReference>
<evidence type="ECO:0000313" key="7">
    <source>
        <dbReference type="EMBL" id="SFC58756.1"/>
    </source>
</evidence>
<dbReference type="Pfam" id="PF01565">
    <property type="entry name" value="FAD_binding_4"/>
    <property type="match status" value="1"/>
</dbReference>
<dbReference type="RefSeq" id="WP_091124074.1">
    <property type="nucleotide sequence ID" value="NZ_FOLB01000008.1"/>
</dbReference>
<dbReference type="PANTHER" id="PTHR43716:SF2">
    <property type="entry name" value="BLL6224 PROTEIN"/>
    <property type="match status" value="1"/>
</dbReference>
<dbReference type="GO" id="GO:0016491">
    <property type="term" value="F:oxidoreductase activity"/>
    <property type="evidence" value="ECO:0007669"/>
    <property type="project" value="UniProtKB-KW"/>
</dbReference>
<name>A0A1I1KDA4_9ACTN</name>
<reference evidence="7 8" key="1">
    <citation type="submission" date="2016-10" db="EMBL/GenBank/DDBJ databases">
        <authorList>
            <person name="de Groot N.N."/>
        </authorList>
    </citation>
    <scope>NUCLEOTIDE SEQUENCE [LARGE SCALE GENOMIC DNA]</scope>
    <source>
        <strain evidence="7 8">CGMCC 1.7056</strain>
    </source>
</reference>
<dbReference type="Pfam" id="PF02913">
    <property type="entry name" value="FAD-oxidase_C"/>
    <property type="match status" value="1"/>
</dbReference>
<dbReference type="InterPro" id="IPR036318">
    <property type="entry name" value="FAD-bd_PCMH-like_sf"/>
</dbReference>
<dbReference type="InterPro" id="IPR051264">
    <property type="entry name" value="FAD-oxidored/transferase_4"/>
</dbReference>